<dbReference type="PANTHER" id="PTHR43618">
    <property type="entry name" value="7-ALPHA-HYDROXYSTEROID DEHYDROGENASE"/>
    <property type="match status" value="1"/>
</dbReference>
<gene>
    <name evidence="5" type="ORF">AKO1_010586</name>
</gene>
<accession>A0AAW2ZKS8</accession>
<comment type="caution">
    <text evidence="5">The sequence shown here is derived from an EMBL/GenBank/DDBJ whole genome shotgun (WGS) entry which is preliminary data.</text>
</comment>
<evidence type="ECO:0000256" key="4">
    <source>
        <dbReference type="RuleBase" id="RU000363"/>
    </source>
</evidence>
<dbReference type="InterPro" id="IPR036291">
    <property type="entry name" value="NAD(P)-bd_dom_sf"/>
</dbReference>
<sequence length="273" mass="28974">MQNGVVETSLKVDDLFDVKGKTVVITGGTRGIGLMIAKTFLSNGCTVYINSRSKKSCEEAENSLNNNPEPGYGRAYAVDADLGNEEGCIKFCKEVGQKQASVDVLKQVNNAGTNWAAGIEKYPDAAWDKLLALNVKSAFTMTKFLLPLLKKSSGGGRVINIGSVHGEGTPIFETYAYSSSKAALHHLTRHLASTLAQHKINVNCIACGFFPSKMTKEIFESGAAQDVLDNIPLKRGGGPADVGGMCVFLSSRASQWVTGAVIPLDGGLLISAL</sequence>
<evidence type="ECO:0000313" key="5">
    <source>
        <dbReference type="EMBL" id="KAL0489593.1"/>
    </source>
</evidence>
<comment type="similarity">
    <text evidence="1 4">Belongs to the short-chain dehydrogenases/reductases (SDR) family.</text>
</comment>
<dbReference type="SUPFAM" id="SSF51735">
    <property type="entry name" value="NAD(P)-binding Rossmann-fold domains"/>
    <property type="match status" value="1"/>
</dbReference>
<dbReference type="GO" id="GO:0016491">
    <property type="term" value="F:oxidoreductase activity"/>
    <property type="evidence" value="ECO:0007669"/>
    <property type="project" value="UniProtKB-KW"/>
</dbReference>
<dbReference type="PRINTS" id="PR00081">
    <property type="entry name" value="GDHRDH"/>
</dbReference>
<keyword evidence="3" id="KW-0560">Oxidoreductase</keyword>
<dbReference type="AlphaFoldDB" id="A0AAW2ZKS8"/>
<keyword evidence="6" id="KW-1185">Reference proteome</keyword>
<dbReference type="PROSITE" id="PS00061">
    <property type="entry name" value="ADH_SHORT"/>
    <property type="match status" value="1"/>
</dbReference>
<dbReference type="InterPro" id="IPR002347">
    <property type="entry name" value="SDR_fam"/>
</dbReference>
<evidence type="ECO:0000256" key="1">
    <source>
        <dbReference type="ARBA" id="ARBA00006484"/>
    </source>
</evidence>
<name>A0AAW2ZKS8_9EUKA</name>
<evidence type="ECO:0000313" key="6">
    <source>
        <dbReference type="Proteomes" id="UP001431209"/>
    </source>
</evidence>
<evidence type="ECO:0000256" key="3">
    <source>
        <dbReference type="ARBA" id="ARBA00023002"/>
    </source>
</evidence>
<dbReference type="InterPro" id="IPR020904">
    <property type="entry name" value="Sc_DH/Rdtase_CS"/>
</dbReference>
<dbReference type="Pfam" id="PF00106">
    <property type="entry name" value="adh_short"/>
    <property type="match status" value="1"/>
</dbReference>
<dbReference type="PRINTS" id="PR00080">
    <property type="entry name" value="SDRFAMILY"/>
</dbReference>
<dbReference type="FunFam" id="3.40.50.720:FF:000084">
    <property type="entry name" value="Short-chain dehydrogenase reductase"/>
    <property type="match status" value="1"/>
</dbReference>
<reference evidence="5 6" key="1">
    <citation type="submission" date="2024-03" db="EMBL/GenBank/DDBJ databases">
        <title>The Acrasis kona genome and developmental transcriptomes reveal deep origins of eukaryotic multicellular pathways.</title>
        <authorList>
            <person name="Sheikh S."/>
            <person name="Fu C.-J."/>
            <person name="Brown M.W."/>
            <person name="Baldauf S.L."/>
        </authorList>
    </citation>
    <scope>NUCLEOTIDE SEQUENCE [LARGE SCALE GENOMIC DNA]</scope>
    <source>
        <strain evidence="5 6">ATCC MYA-3509</strain>
    </source>
</reference>
<keyword evidence="2" id="KW-0521">NADP</keyword>
<dbReference type="Gene3D" id="3.40.50.720">
    <property type="entry name" value="NAD(P)-binding Rossmann-like Domain"/>
    <property type="match status" value="1"/>
</dbReference>
<dbReference type="PANTHER" id="PTHR43618:SF17">
    <property type="entry name" value="RHAMNOLIPIDS BIOSYNTHESIS 3-OXOACYL-[ACYL-CARRIER-PROTEIN] REDUCTASE"/>
    <property type="match status" value="1"/>
</dbReference>
<dbReference type="EMBL" id="JAOPGA020001573">
    <property type="protein sequence ID" value="KAL0489593.1"/>
    <property type="molecule type" value="Genomic_DNA"/>
</dbReference>
<protein>
    <submittedName>
        <fullName evidence="5">Rhamnolipids biosynthesis 3-oxoacyl reductase</fullName>
    </submittedName>
</protein>
<organism evidence="5 6">
    <name type="scientific">Acrasis kona</name>
    <dbReference type="NCBI Taxonomy" id="1008807"/>
    <lineage>
        <taxon>Eukaryota</taxon>
        <taxon>Discoba</taxon>
        <taxon>Heterolobosea</taxon>
        <taxon>Tetramitia</taxon>
        <taxon>Eutetramitia</taxon>
        <taxon>Acrasidae</taxon>
        <taxon>Acrasis</taxon>
    </lineage>
</organism>
<evidence type="ECO:0000256" key="2">
    <source>
        <dbReference type="ARBA" id="ARBA00022857"/>
    </source>
</evidence>
<dbReference type="InterPro" id="IPR052178">
    <property type="entry name" value="Sec_Metab_Biosynth_SDR"/>
</dbReference>
<proteinExistence type="inferred from homology"/>
<dbReference type="Proteomes" id="UP001431209">
    <property type="component" value="Unassembled WGS sequence"/>
</dbReference>